<dbReference type="InterPro" id="IPR001431">
    <property type="entry name" value="Pept_M16_Zn_BS"/>
</dbReference>
<protein>
    <recommendedName>
        <fullName evidence="7">Peptidase M16</fullName>
    </recommendedName>
</protein>
<dbReference type="Pfam" id="PF00675">
    <property type="entry name" value="Peptidase_M16"/>
    <property type="match status" value="1"/>
</dbReference>
<feature type="domain" description="Peptidase M16 N-terminal" evidence="3">
    <location>
        <begin position="20"/>
        <end position="161"/>
    </location>
</feature>
<dbReference type="AlphaFoldDB" id="A0A1G2SN21"/>
<organism evidence="5 6">
    <name type="scientific">Candidatus Yonathbacteria bacterium RIFOXYD1_FULL_52_36</name>
    <dbReference type="NCBI Taxonomy" id="1802730"/>
    <lineage>
        <taxon>Bacteria</taxon>
        <taxon>Candidatus Yonathiibacteriota</taxon>
    </lineage>
</organism>
<name>A0A1G2SN21_9BACT</name>
<evidence type="ECO:0000259" key="4">
    <source>
        <dbReference type="Pfam" id="PF05193"/>
    </source>
</evidence>
<dbReference type="Pfam" id="PF05193">
    <property type="entry name" value="Peptidase_M16_C"/>
    <property type="match status" value="1"/>
</dbReference>
<dbReference type="InterPro" id="IPR050361">
    <property type="entry name" value="MPP/UQCRC_Complex"/>
</dbReference>
<evidence type="ECO:0000313" key="5">
    <source>
        <dbReference type="EMBL" id="OHA85791.1"/>
    </source>
</evidence>
<feature type="domain" description="Peptidase M16 C-terminal" evidence="4">
    <location>
        <begin position="167"/>
        <end position="341"/>
    </location>
</feature>
<sequence>MKATKTTLKNGIRLVTIPIADAPTATVLVLVETGSKYEDKRINGLSHFLEHMCFKGTTNRPSALDITKELDGLGAQYNAFTGQEYTGYYAKGEASRLAKLLDIVSDIYLNSTLPADEIEKEKGVIVQEINMYEDMPHRHVHDVFMNLLYGDQPAGWNIAGTPEIVRSLTREDFMAYRGKQYVPEATIVVVAGAIDPRTVKADVQKLFAGVSAGKKGGKKKVLDKQSAPAARIEKRETDQTHLVLGVRAKPVTHPDHFVLEVLAGILGGGMSSRLFQRIRTELGAAYYVRAWNDASTDHGIFGVSVGAGNEQTKDVVRATLEEMARLTREPVSREELEKVKMYLTGHLYLELESSDSLANFYGMQEVLTKEMLSAKDTATRIRAVTPEDIRRVAKSIFKDTTLNLALIGPFEKESEFLSLLTFPK</sequence>
<dbReference type="InterPro" id="IPR011249">
    <property type="entry name" value="Metalloenz_LuxS/M16"/>
</dbReference>
<dbReference type="PANTHER" id="PTHR11851:SF49">
    <property type="entry name" value="MITOCHONDRIAL-PROCESSING PEPTIDASE SUBUNIT ALPHA"/>
    <property type="match status" value="1"/>
</dbReference>
<dbReference type="InterPro" id="IPR011765">
    <property type="entry name" value="Pept_M16_N"/>
</dbReference>
<accession>A0A1G2SN21</accession>
<dbReference type="EMBL" id="MHUZ01000016">
    <property type="protein sequence ID" value="OHA85791.1"/>
    <property type="molecule type" value="Genomic_DNA"/>
</dbReference>
<dbReference type="SUPFAM" id="SSF63411">
    <property type="entry name" value="LuxS/MPP-like metallohydrolase"/>
    <property type="match status" value="2"/>
</dbReference>
<dbReference type="STRING" id="1802730.A2591_00570"/>
<comment type="similarity">
    <text evidence="1 2">Belongs to the peptidase M16 family.</text>
</comment>
<dbReference type="InterPro" id="IPR007863">
    <property type="entry name" value="Peptidase_M16_C"/>
</dbReference>
<dbReference type="GO" id="GO:0006508">
    <property type="term" value="P:proteolysis"/>
    <property type="evidence" value="ECO:0007669"/>
    <property type="project" value="InterPro"/>
</dbReference>
<evidence type="ECO:0000256" key="2">
    <source>
        <dbReference type="RuleBase" id="RU004447"/>
    </source>
</evidence>
<dbReference type="PROSITE" id="PS00143">
    <property type="entry name" value="INSULINASE"/>
    <property type="match status" value="1"/>
</dbReference>
<evidence type="ECO:0000259" key="3">
    <source>
        <dbReference type="Pfam" id="PF00675"/>
    </source>
</evidence>
<dbReference type="GO" id="GO:0046872">
    <property type="term" value="F:metal ion binding"/>
    <property type="evidence" value="ECO:0007669"/>
    <property type="project" value="InterPro"/>
</dbReference>
<dbReference type="PANTHER" id="PTHR11851">
    <property type="entry name" value="METALLOPROTEASE"/>
    <property type="match status" value="1"/>
</dbReference>
<gene>
    <name evidence="5" type="ORF">A2591_00570</name>
</gene>
<evidence type="ECO:0008006" key="7">
    <source>
        <dbReference type="Google" id="ProtNLM"/>
    </source>
</evidence>
<dbReference type="Gene3D" id="3.30.830.10">
    <property type="entry name" value="Metalloenzyme, LuxS/M16 peptidase-like"/>
    <property type="match status" value="2"/>
</dbReference>
<proteinExistence type="inferred from homology"/>
<dbReference type="Proteomes" id="UP000178168">
    <property type="component" value="Unassembled WGS sequence"/>
</dbReference>
<comment type="caution">
    <text evidence="5">The sequence shown here is derived from an EMBL/GenBank/DDBJ whole genome shotgun (WGS) entry which is preliminary data.</text>
</comment>
<reference evidence="5 6" key="1">
    <citation type="journal article" date="2016" name="Nat. Commun.">
        <title>Thousands of microbial genomes shed light on interconnected biogeochemical processes in an aquifer system.</title>
        <authorList>
            <person name="Anantharaman K."/>
            <person name="Brown C.T."/>
            <person name="Hug L.A."/>
            <person name="Sharon I."/>
            <person name="Castelle C.J."/>
            <person name="Probst A.J."/>
            <person name="Thomas B.C."/>
            <person name="Singh A."/>
            <person name="Wilkins M.J."/>
            <person name="Karaoz U."/>
            <person name="Brodie E.L."/>
            <person name="Williams K.H."/>
            <person name="Hubbard S.S."/>
            <person name="Banfield J.F."/>
        </authorList>
    </citation>
    <scope>NUCLEOTIDE SEQUENCE [LARGE SCALE GENOMIC DNA]</scope>
</reference>
<evidence type="ECO:0000256" key="1">
    <source>
        <dbReference type="ARBA" id="ARBA00007261"/>
    </source>
</evidence>
<evidence type="ECO:0000313" key="6">
    <source>
        <dbReference type="Proteomes" id="UP000178168"/>
    </source>
</evidence>
<dbReference type="GO" id="GO:0004222">
    <property type="term" value="F:metalloendopeptidase activity"/>
    <property type="evidence" value="ECO:0007669"/>
    <property type="project" value="InterPro"/>
</dbReference>